<evidence type="ECO:0000259" key="7">
    <source>
        <dbReference type="SMART" id="SM01086"/>
    </source>
</evidence>
<keyword evidence="8" id="KW-0645">Protease</keyword>
<dbReference type="Proteomes" id="UP000824136">
    <property type="component" value="Unassembled WGS sequence"/>
</dbReference>
<dbReference type="InterPro" id="IPR028299">
    <property type="entry name" value="ClpA/B_CS2"/>
</dbReference>
<dbReference type="PRINTS" id="PR00300">
    <property type="entry name" value="CLPPROTEASEA"/>
</dbReference>
<keyword evidence="4" id="KW-0175">Coiled coil</keyword>
<evidence type="ECO:0000256" key="3">
    <source>
        <dbReference type="ARBA" id="ARBA00023186"/>
    </source>
</evidence>
<dbReference type="InterPro" id="IPR003959">
    <property type="entry name" value="ATPase_AAA_core"/>
</dbReference>
<feature type="domain" description="AAA+ ATPase" evidence="6">
    <location>
        <begin position="488"/>
        <end position="660"/>
    </location>
</feature>
<dbReference type="Pfam" id="PF17871">
    <property type="entry name" value="AAA_lid_9"/>
    <property type="match status" value="1"/>
</dbReference>
<feature type="domain" description="Clp ATPase C-terminal" evidence="7">
    <location>
        <begin position="659"/>
        <end position="748"/>
    </location>
</feature>
<keyword evidence="3" id="KW-0143">Chaperone</keyword>
<keyword evidence="2 8" id="KW-0067">ATP-binding</keyword>
<dbReference type="GO" id="GO:0008233">
    <property type="term" value="F:peptidase activity"/>
    <property type="evidence" value="ECO:0007669"/>
    <property type="project" value="UniProtKB-KW"/>
</dbReference>
<dbReference type="Pfam" id="PF07724">
    <property type="entry name" value="AAA_2"/>
    <property type="match status" value="1"/>
</dbReference>
<evidence type="ECO:0000256" key="1">
    <source>
        <dbReference type="ARBA" id="ARBA00022741"/>
    </source>
</evidence>
<protein>
    <submittedName>
        <fullName evidence="8">ATP-dependent Clp protease ATP-binding subunit</fullName>
    </submittedName>
</protein>
<reference evidence="8" key="1">
    <citation type="submission" date="2020-10" db="EMBL/GenBank/DDBJ databases">
        <authorList>
            <person name="Gilroy R."/>
        </authorList>
    </citation>
    <scope>NUCLEOTIDE SEQUENCE</scope>
    <source>
        <strain evidence="8">CHK33-4379</strain>
    </source>
</reference>
<proteinExistence type="predicted"/>
<evidence type="ECO:0000313" key="8">
    <source>
        <dbReference type="EMBL" id="HIT59200.1"/>
    </source>
</evidence>
<evidence type="ECO:0000256" key="2">
    <source>
        <dbReference type="ARBA" id="ARBA00022840"/>
    </source>
</evidence>
<evidence type="ECO:0000256" key="5">
    <source>
        <dbReference type="SAM" id="MobiDB-lite"/>
    </source>
</evidence>
<dbReference type="Gene3D" id="3.40.50.300">
    <property type="entry name" value="P-loop containing nucleotide triphosphate hydrolases"/>
    <property type="match status" value="2"/>
</dbReference>
<dbReference type="InterPro" id="IPR003593">
    <property type="entry name" value="AAA+_ATPase"/>
</dbReference>
<dbReference type="InterPro" id="IPR001270">
    <property type="entry name" value="ClpA/B"/>
</dbReference>
<evidence type="ECO:0000313" key="9">
    <source>
        <dbReference type="Proteomes" id="UP000824136"/>
    </source>
</evidence>
<feature type="compositionally biased region" description="Basic and acidic residues" evidence="5">
    <location>
        <begin position="95"/>
        <end position="113"/>
    </location>
</feature>
<reference evidence="8" key="2">
    <citation type="journal article" date="2021" name="PeerJ">
        <title>Extensive microbial diversity within the chicken gut microbiome revealed by metagenomics and culture.</title>
        <authorList>
            <person name="Gilroy R."/>
            <person name="Ravi A."/>
            <person name="Getino M."/>
            <person name="Pursley I."/>
            <person name="Horton D.L."/>
            <person name="Alikhan N.F."/>
            <person name="Baker D."/>
            <person name="Gharbi K."/>
            <person name="Hall N."/>
            <person name="Watson M."/>
            <person name="Adriaenssens E.M."/>
            <person name="Foster-Nyarko E."/>
            <person name="Jarju S."/>
            <person name="Secka A."/>
            <person name="Antonio M."/>
            <person name="Oren A."/>
            <person name="Chaudhuri R.R."/>
            <person name="La Ragione R."/>
            <person name="Hildebrand F."/>
            <person name="Pallen M.J."/>
        </authorList>
    </citation>
    <scope>NUCLEOTIDE SEQUENCE</scope>
    <source>
        <strain evidence="8">CHK33-4379</strain>
    </source>
</reference>
<keyword evidence="8" id="KW-0378">Hydrolase</keyword>
<dbReference type="FunFam" id="3.40.50.300:FF:000010">
    <property type="entry name" value="Chaperone clpB 1, putative"/>
    <property type="match status" value="1"/>
</dbReference>
<dbReference type="GO" id="GO:0034605">
    <property type="term" value="P:cellular response to heat"/>
    <property type="evidence" value="ECO:0007669"/>
    <property type="project" value="TreeGrafter"/>
</dbReference>
<dbReference type="PANTHER" id="PTHR11638:SF175">
    <property type="entry name" value="ATP-DEPENDENT CLP PROTEASE, ATP-BINDING SUBUNIT CLPC"/>
    <property type="match status" value="1"/>
</dbReference>
<dbReference type="AlphaFoldDB" id="A0A9D1GVG3"/>
<feature type="domain" description="AAA+ ATPase" evidence="6">
    <location>
        <begin position="157"/>
        <end position="302"/>
    </location>
</feature>
<dbReference type="Pfam" id="PF10431">
    <property type="entry name" value="ClpB_D2-small"/>
    <property type="match status" value="1"/>
</dbReference>
<keyword evidence="1" id="KW-0547">Nucleotide-binding</keyword>
<feature type="region of interest" description="Disordered" evidence="5">
    <location>
        <begin position="86"/>
        <end position="113"/>
    </location>
</feature>
<dbReference type="InterPro" id="IPR041546">
    <property type="entry name" value="ClpA/ClpB_AAA_lid"/>
</dbReference>
<dbReference type="GO" id="GO:0006508">
    <property type="term" value="P:proteolysis"/>
    <property type="evidence" value="ECO:0007669"/>
    <property type="project" value="UniProtKB-KW"/>
</dbReference>
<dbReference type="InterPro" id="IPR019489">
    <property type="entry name" value="Clp_ATPase_C"/>
</dbReference>
<sequence length="753" mass="83703">MLCSRCKKRPAAVFITTMNGNEKKNEGLCLLCARQLGISQVDDYMKQMGISDEDLEAFSESMAGDADGDSFEMGGSGTMPNFISNFLGKMGSDSRNQEPDSKKTKQPKDSKSADKELKFLGTYCTNLTQRAAEGKLDKIIGRDREIGRVLQILSRRQKNNPCLIGEPGVGKTAIAEGIAQKIVAKDVPFVLKNKQLYLLDLTALVAGTQFRGQFESRIKGLLQEVKREGNVILFIDEVHNLVGTGDSEGTMNAANILKPALSRGEVQVIGATTFSEYRKYIEKDSALERRFQPVTVTEPTVDDTVNVLFGIRKYYEDYHHVKISDSALRMCAVLSERYINDRFLPDKAIDLLDEACAGASIRSPAISRSLELKSKLEQECIELGGLEEAENPDYEKIAQLKAKISQTENDCKAAQAEADKVTVTEWDLSKVIELWTGIPANKIVETEYAKIRNLHDVLSKKIIGQPEAVDLVCAAIKRTRVQMTSRRRPASFIFVGPTGVGKTELAKTLAAELFDATEPLIRIDMSEYMEKHTVSRLIGSPPGYVGYDEAGQLTEKVRRRPYSVVLFDEIEKAHPDVMNILLQILDEGRVNDAQGRSVSFENTVIIMTSNAGSTDKSFGIGFDKTQAQISKERAIKGLREFLRPEFISRIDEIVVFNPLTEDNYADIAHLMLGEIVEPLSEKMISFSFDREAEKAIAKIAYSDKYGARDIRRVIRKEVEDKIADLIIDSDAHSLKSINVTAVDGAVKVEAKFD</sequence>
<dbReference type="InterPro" id="IPR050130">
    <property type="entry name" value="ClpA_ClpB"/>
</dbReference>
<name>A0A9D1GVG3_9FIRM</name>
<gene>
    <name evidence="8" type="ORF">IAC39_05785</name>
</gene>
<dbReference type="FunFam" id="3.40.50.300:FF:000025">
    <property type="entry name" value="ATP-dependent Clp protease subunit"/>
    <property type="match status" value="1"/>
</dbReference>
<evidence type="ECO:0000256" key="4">
    <source>
        <dbReference type="SAM" id="Coils"/>
    </source>
</evidence>
<dbReference type="InterPro" id="IPR027417">
    <property type="entry name" value="P-loop_NTPase"/>
</dbReference>
<dbReference type="Gene3D" id="4.10.860.10">
    <property type="entry name" value="UVR domain"/>
    <property type="match status" value="1"/>
</dbReference>
<dbReference type="SUPFAM" id="SSF52540">
    <property type="entry name" value="P-loop containing nucleoside triphosphate hydrolases"/>
    <property type="match status" value="2"/>
</dbReference>
<dbReference type="EMBL" id="DVLL01000021">
    <property type="protein sequence ID" value="HIT59200.1"/>
    <property type="molecule type" value="Genomic_DNA"/>
</dbReference>
<dbReference type="GO" id="GO:0016887">
    <property type="term" value="F:ATP hydrolysis activity"/>
    <property type="evidence" value="ECO:0007669"/>
    <property type="project" value="InterPro"/>
</dbReference>
<dbReference type="Gene3D" id="1.10.8.60">
    <property type="match status" value="2"/>
</dbReference>
<dbReference type="PANTHER" id="PTHR11638">
    <property type="entry name" value="ATP-DEPENDENT CLP PROTEASE"/>
    <property type="match status" value="1"/>
</dbReference>
<dbReference type="PROSITE" id="PS00871">
    <property type="entry name" value="CLPAB_2"/>
    <property type="match status" value="1"/>
</dbReference>
<dbReference type="Pfam" id="PF00004">
    <property type="entry name" value="AAA"/>
    <property type="match status" value="1"/>
</dbReference>
<accession>A0A9D1GVG3</accession>
<organism evidence="8 9">
    <name type="scientific">Candidatus Faeciplasma pullistercoris</name>
    <dbReference type="NCBI Taxonomy" id="2840800"/>
    <lineage>
        <taxon>Bacteria</taxon>
        <taxon>Bacillati</taxon>
        <taxon>Bacillota</taxon>
        <taxon>Clostridia</taxon>
        <taxon>Eubacteriales</taxon>
        <taxon>Oscillospiraceae</taxon>
        <taxon>Oscillospiraceae incertae sedis</taxon>
        <taxon>Candidatus Faeciplasma</taxon>
    </lineage>
</organism>
<feature type="coiled-coil region" evidence="4">
    <location>
        <begin position="397"/>
        <end position="424"/>
    </location>
</feature>
<dbReference type="GO" id="GO:0005524">
    <property type="term" value="F:ATP binding"/>
    <property type="evidence" value="ECO:0007669"/>
    <property type="project" value="UniProtKB-KW"/>
</dbReference>
<dbReference type="SMART" id="SM01086">
    <property type="entry name" value="ClpB_D2-small"/>
    <property type="match status" value="1"/>
</dbReference>
<dbReference type="CDD" id="cd19499">
    <property type="entry name" value="RecA-like_ClpB_Hsp104-like"/>
    <property type="match status" value="1"/>
</dbReference>
<dbReference type="GO" id="GO:0005737">
    <property type="term" value="C:cytoplasm"/>
    <property type="evidence" value="ECO:0007669"/>
    <property type="project" value="TreeGrafter"/>
</dbReference>
<dbReference type="CDD" id="cd00009">
    <property type="entry name" value="AAA"/>
    <property type="match status" value="1"/>
</dbReference>
<comment type="caution">
    <text evidence="8">The sequence shown here is derived from an EMBL/GenBank/DDBJ whole genome shotgun (WGS) entry which is preliminary data.</text>
</comment>
<dbReference type="SMART" id="SM00382">
    <property type="entry name" value="AAA"/>
    <property type="match status" value="2"/>
</dbReference>
<evidence type="ECO:0000259" key="6">
    <source>
        <dbReference type="SMART" id="SM00382"/>
    </source>
</evidence>